<feature type="transmembrane region" description="Helical" evidence="1">
    <location>
        <begin position="113"/>
        <end position="135"/>
    </location>
</feature>
<organism evidence="3 4">
    <name type="scientific">Nitrospirillum amazonense</name>
    <dbReference type="NCBI Taxonomy" id="28077"/>
    <lineage>
        <taxon>Bacteria</taxon>
        <taxon>Pseudomonadati</taxon>
        <taxon>Pseudomonadota</taxon>
        <taxon>Alphaproteobacteria</taxon>
        <taxon>Rhodospirillales</taxon>
        <taxon>Azospirillaceae</taxon>
        <taxon>Nitrospirillum</taxon>
    </lineage>
</organism>
<feature type="transmembrane region" description="Helical" evidence="1">
    <location>
        <begin position="366"/>
        <end position="389"/>
    </location>
</feature>
<feature type="transmembrane region" description="Helical" evidence="1">
    <location>
        <begin position="214"/>
        <end position="243"/>
    </location>
</feature>
<protein>
    <submittedName>
        <fullName evidence="3">Phosphoglycerol transferase</fullName>
    </submittedName>
</protein>
<proteinExistence type="predicted"/>
<sequence>MQRLVDRPAAAPAAGMNPAFNSQAFLREWRMWAAGAVVAYLLANLLIAGWPHLFIPDLSHPYFNEGDGLFNAALIQRVMEGWVYSNPRVGYPFDSSLLDYPNSDTLNFVLLRLYGIITGNFFGAMNLFIIFSFPLSFISAYWAGRHFGVRDTLAVMMAFLFAFMPFPFTRFNHILLLSYFTVPIFFYFGNQIVHMSAPTRAATSRAGRLLPYGIGVLSASFGLYNAAFGMILLATAALFSVLMNRSLAGARYAALLILGIGIGIGLNVAPNVVHRMEVGANTTVAARSPVESEIFGLKLIQMLYPRYHHRVPALASMTERYEEGRPLVNENHSAALGMIGSLGFLALGAVIAAALARRPVDPRLSFLSLTVLILFLFGTIGGLGAIFADQISPLVRAWNRISVFISFGALTSFTLLLQAGLERWLAEPRLRQVAWVAAGALTVIGIADQTPAVCVPCNNEARAKFEEERAFVQAIEQAVPAGSPIYQLPFMSFPEARPRHKLLDYALASGFVNSRTLRWSYGGMMGRAGDLFYQSLAEQPVERQLSVLRRLGFAGIYLDRRGYPDGGNDIIGQLTRLLKSGPLLTRDDGAILFFRLDTPAVDLTGLSPGQIMERAGYRVDTRGRYMADLSEGLSFSQSIWPSYIKDIQGLSMVESWGRWSNADTTPTVRILFSDPLPAEFTLVLSAQAFGPNADAPTLVRIGEHSYPITIGPAAAEYRIAVSLGAEKSTTIEIVPPKPISPNELGINDDPRRLGIGLIQLRIETKP</sequence>
<feature type="transmembrane region" description="Helical" evidence="1">
    <location>
        <begin position="249"/>
        <end position="269"/>
    </location>
</feature>
<evidence type="ECO:0000313" key="3">
    <source>
        <dbReference type="EMBL" id="TWB24563.1"/>
    </source>
</evidence>
<name>A0A560FSI3_9PROT</name>
<dbReference type="EMBL" id="VITN01000001">
    <property type="protein sequence ID" value="TWB24563.1"/>
    <property type="molecule type" value="Genomic_DNA"/>
</dbReference>
<keyword evidence="1" id="KW-0472">Membrane</keyword>
<keyword evidence="3" id="KW-0808">Transferase</keyword>
<evidence type="ECO:0000313" key="4">
    <source>
        <dbReference type="Proteomes" id="UP000319859"/>
    </source>
</evidence>
<dbReference type="InterPro" id="IPR054288">
    <property type="entry name" value="DUF7024"/>
</dbReference>
<gene>
    <name evidence="3" type="ORF">FBZ89_101189</name>
</gene>
<accession>A0A560FSI3</accession>
<feature type="transmembrane region" description="Helical" evidence="1">
    <location>
        <begin position="147"/>
        <end position="168"/>
    </location>
</feature>
<feature type="domain" description="DUF7024" evidence="2">
    <location>
        <begin position="630"/>
        <end position="763"/>
    </location>
</feature>
<dbReference type="Proteomes" id="UP000319859">
    <property type="component" value="Unassembled WGS sequence"/>
</dbReference>
<evidence type="ECO:0000259" key="2">
    <source>
        <dbReference type="Pfam" id="PF22895"/>
    </source>
</evidence>
<keyword evidence="1" id="KW-0812">Transmembrane</keyword>
<feature type="transmembrane region" description="Helical" evidence="1">
    <location>
        <begin position="334"/>
        <end position="354"/>
    </location>
</feature>
<keyword evidence="1" id="KW-1133">Transmembrane helix</keyword>
<feature type="transmembrane region" description="Helical" evidence="1">
    <location>
        <begin position="401"/>
        <end position="421"/>
    </location>
</feature>
<dbReference type="Pfam" id="PF22895">
    <property type="entry name" value="DUF7024"/>
    <property type="match status" value="1"/>
</dbReference>
<reference evidence="3 4" key="1">
    <citation type="submission" date="2019-06" db="EMBL/GenBank/DDBJ databases">
        <title>Genomic Encyclopedia of Type Strains, Phase IV (KMG-V): Genome sequencing to study the core and pangenomes of soil and plant-associated prokaryotes.</title>
        <authorList>
            <person name="Whitman W."/>
        </authorList>
    </citation>
    <scope>NUCLEOTIDE SEQUENCE [LARGE SCALE GENOMIC DNA]</scope>
    <source>
        <strain evidence="3 4">BR 11880</strain>
    </source>
</reference>
<feature type="transmembrane region" description="Helical" evidence="1">
    <location>
        <begin position="31"/>
        <end position="53"/>
    </location>
</feature>
<dbReference type="AlphaFoldDB" id="A0A560FSI3"/>
<evidence type="ECO:0000256" key="1">
    <source>
        <dbReference type="SAM" id="Phobius"/>
    </source>
</evidence>
<comment type="caution">
    <text evidence="3">The sequence shown here is derived from an EMBL/GenBank/DDBJ whole genome shotgun (WGS) entry which is preliminary data.</text>
</comment>
<dbReference type="GO" id="GO:0016740">
    <property type="term" value="F:transferase activity"/>
    <property type="evidence" value="ECO:0007669"/>
    <property type="project" value="UniProtKB-KW"/>
</dbReference>
<feature type="transmembrane region" description="Helical" evidence="1">
    <location>
        <begin position="174"/>
        <end position="193"/>
    </location>
</feature>